<gene>
    <name evidence="2" type="primary">sdh4</name>
</gene>
<geneLocation type="mitochondrion" evidence="2"/>
<dbReference type="GO" id="GO:0008177">
    <property type="term" value="F:succinate dehydrogenase (quinone) activity"/>
    <property type="evidence" value="ECO:0007669"/>
    <property type="project" value="UniProtKB-EC"/>
</dbReference>
<dbReference type="InterPro" id="IPR034804">
    <property type="entry name" value="SQR/QFR_C/D"/>
</dbReference>
<dbReference type="AlphaFoldDB" id="Q8M1H0"/>
<keyword evidence="1" id="KW-0472">Membrane</keyword>
<dbReference type="GO" id="GO:0005743">
    <property type="term" value="C:mitochondrial inner membrane"/>
    <property type="evidence" value="ECO:0007669"/>
    <property type="project" value="InterPro"/>
</dbReference>
<dbReference type="GO" id="GO:0006121">
    <property type="term" value="P:mitochondrial electron transport, succinate to ubiquinone"/>
    <property type="evidence" value="ECO:0007669"/>
    <property type="project" value="InterPro"/>
</dbReference>
<keyword evidence="2" id="KW-0560">Oxidoreductase</keyword>
<keyword evidence="1" id="KW-0812">Transmembrane</keyword>
<evidence type="ECO:0000313" key="2">
    <source>
        <dbReference type="EMBL" id="AAM96629.1"/>
    </source>
</evidence>
<proteinExistence type="predicted"/>
<dbReference type="EMBL" id="AF494279">
    <property type="protein sequence ID" value="AAM96629.1"/>
    <property type="molecule type" value="Genomic_DNA"/>
</dbReference>
<protein>
    <submittedName>
        <fullName evidence="2">Succinate:cytochrome c oxidoreductase subunit 4</fullName>
        <ecNumber evidence="2">1.3.5.1</ecNumber>
    </submittedName>
</protein>
<dbReference type="GO" id="GO:0006099">
    <property type="term" value="P:tricarboxylic acid cycle"/>
    <property type="evidence" value="ECO:0007669"/>
    <property type="project" value="InterPro"/>
</dbReference>
<dbReference type="SUPFAM" id="SSF81343">
    <property type="entry name" value="Fumarate reductase respiratory complex transmembrane subunits"/>
    <property type="match status" value="1"/>
</dbReference>
<dbReference type="GO" id="GO:0045273">
    <property type="term" value="C:respiratory chain complex II (succinate dehydrogenase)"/>
    <property type="evidence" value="ECO:0007669"/>
    <property type="project" value="InterPro"/>
</dbReference>
<keyword evidence="2" id="KW-0496">Mitochondrion</keyword>
<name>Q8M1H0_CHAGL</name>
<dbReference type="PANTHER" id="PTHR36358">
    <property type="entry name" value="SUCCINATE DEHYDROGENASE SUBUNIT 4, MITOCHONDRIAL"/>
    <property type="match status" value="1"/>
</dbReference>
<evidence type="ECO:0000256" key="1">
    <source>
        <dbReference type="SAM" id="Phobius"/>
    </source>
</evidence>
<dbReference type="Gene3D" id="1.20.1300.10">
    <property type="entry name" value="Fumarate reductase/succinate dehydrogenase, transmembrane subunit"/>
    <property type="match status" value="1"/>
</dbReference>
<feature type="transmembrane region" description="Helical" evidence="1">
    <location>
        <begin position="57"/>
        <end position="78"/>
    </location>
</feature>
<dbReference type="PANTHER" id="PTHR36358:SF1">
    <property type="entry name" value="SUCCINATE DEHYDROGENASE SUBUNIT 4, MITOCHONDRIAL"/>
    <property type="match status" value="1"/>
</dbReference>
<keyword evidence="1" id="KW-1133">Transmembrane helix</keyword>
<dbReference type="InterPro" id="IPR044963">
    <property type="entry name" value="SDH4"/>
</dbReference>
<organism evidence="2">
    <name type="scientific">Chaetosphaeridium globosum</name>
    <name type="common">Charophycean green alga</name>
    <name type="synonym">Herposteiron globosum</name>
    <dbReference type="NCBI Taxonomy" id="96477"/>
    <lineage>
        <taxon>Eukaryota</taxon>
        <taxon>Viridiplantae</taxon>
        <taxon>Streptophyta</taxon>
        <taxon>Coleochaetophyceae</taxon>
        <taxon>Coleochaetales</taxon>
        <taxon>Chaetosphaeridiaceae</taxon>
        <taxon>Chaetosphaeridium</taxon>
    </lineage>
</organism>
<dbReference type="RefSeq" id="NP_689351.1">
    <property type="nucleotide sequence ID" value="NC_004118.1"/>
</dbReference>
<dbReference type="EC" id="1.3.5.1" evidence="2"/>
<dbReference type="GeneID" id="860625"/>
<reference evidence="2" key="1">
    <citation type="journal article" date="2002" name="Proc. Natl. Acad. Sci. U.S.A.">
        <title>The chloroplast and mitochondrial genome sequences of the charophyte Chaetosphaeridium globosum: insights into the timing of the events that restructured organelle DNAs within the green algal lineage that led to land plants.</title>
        <authorList>
            <person name="Turmel M."/>
            <person name="Otis C."/>
            <person name="Lemieux C."/>
        </authorList>
    </citation>
    <scope>NUCLEOTIDE SEQUENCE</scope>
</reference>
<accession>Q8M1H0</accession>
<feature type="transmembrane region" description="Helical" evidence="1">
    <location>
        <begin position="12"/>
        <end position="36"/>
    </location>
</feature>
<sequence>MSHWLYQRATAAILFPTLLFADVSILIVLNLVLFWHMQIGIQEILSDYIHNEVTRECILVLLRILILVIMKYVFVLYVL</sequence>